<reference evidence="9 10" key="1">
    <citation type="submission" date="2016-10" db="EMBL/GenBank/DDBJ databases">
        <title>Draft genome sequence of Coniochaeta ligniaria NRRL30616, a lignocellulolytic fungus for bioabatement of inhibitors in plant biomass hydrolysates.</title>
        <authorList>
            <consortium name="DOE Joint Genome Institute"/>
            <person name="Jimenez D.J."/>
            <person name="Hector R.E."/>
            <person name="Riley R."/>
            <person name="Sun H."/>
            <person name="Grigoriev I.V."/>
            <person name="Van Elsas J.D."/>
            <person name="Nichols N.N."/>
        </authorList>
    </citation>
    <scope>NUCLEOTIDE SEQUENCE [LARGE SCALE GENOMIC DNA]</scope>
    <source>
        <strain evidence="9 10">NRRL 30616</strain>
    </source>
</reference>
<evidence type="ECO:0000313" key="10">
    <source>
        <dbReference type="Proteomes" id="UP000182658"/>
    </source>
</evidence>
<comment type="similarity">
    <text evidence="1">Belongs to the peptidase C2 family.</text>
</comment>
<evidence type="ECO:0000256" key="5">
    <source>
        <dbReference type="PIRSR" id="PIRSR622684-1"/>
    </source>
</evidence>
<evidence type="ECO:0000256" key="2">
    <source>
        <dbReference type="ARBA" id="ARBA00022670"/>
    </source>
</evidence>
<dbReference type="Proteomes" id="UP000182658">
    <property type="component" value="Unassembled WGS sequence"/>
</dbReference>
<dbReference type="InterPro" id="IPR022684">
    <property type="entry name" value="Calpain_cysteine_protease"/>
</dbReference>
<dbReference type="SMART" id="SM00230">
    <property type="entry name" value="CysPc"/>
    <property type="match status" value="1"/>
</dbReference>
<dbReference type="EMBL" id="KV875098">
    <property type="protein sequence ID" value="OIW29024.1"/>
    <property type="molecule type" value="Genomic_DNA"/>
</dbReference>
<dbReference type="FunFam" id="3.90.70.10:FF:000072">
    <property type="entry name" value="Cysteine proteinase"/>
    <property type="match status" value="1"/>
</dbReference>
<gene>
    <name evidence="9" type="ORF">CONLIGDRAFT_655041</name>
</gene>
<feature type="active site" evidence="5 6">
    <location>
        <position position="370"/>
    </location>
</feature>
<dbReference type="PANTHER" id="PTHR10183:SF379">
    <property type="entry name" value="CALPAIN-5"/>
    <property type="match status" value="1"/>
</dbReference>
<feature type="domain" description="Calpain catalytic" evidence="8">
    <location>
        <begin position="140"/>
        <end position="426"/>
    </location>
</feature>
<feature type="region of interest" description="Disordered" evidence="7">
    <location>
        <begin position="606"/>
        <end position="665"/>
    </location>
</feature>
<keyword evidence="3 6" id="KW-0378">Hydrolase</keyword>
<dbReference type="STRING" id="1408157.A0A1J7JH20"/>
<dbReference type="AlphaFoldDB" id="A0A1J7JH20"/>
<organism evidence="9 10">
    <name type="scientific">Coniochaeta ligniaria NRRL 30616</name>
    <dbReference type="NCBI Taxonomy" id="1408157"/>
    <lineage>
        <taxon>Eukaryota</taxon>
        <taxon>Fungi</taxon>
        <taxon>Dikarya</taxon>
        <taxon>Ascomycota</taxon>
        <taxon>Pezizomycotina</taxon>
        <taxon>Sordariomycetes</taxon>
        <taxon>Sordariomycetidae</taxon>
        <taxon>Coniochaetales</taxon>
        <taxon>Coniochaetaceae</taxon>
        <taxon>Coniochaeta</taxon>
    </lineage>
</organism>
<keyword evidence="2 6" id="KW-0645">Protease</keyword>
<dbReference type="Gene3D" id="3.90.70.10">
    <property type="entry name" value="Cysteine proteinases"/>
    <property type="match status" value="1"/>
</dbReference>
<dbReference type="GO" id="GO:0006508">
    <property type="term" value="P:proteolysis"/>
    <property type="evidence" value="ECO:0007669"/>
    <property type="project" value="UniProtKB-KW"/>
</dbReference>
<evidence type="ECO:0000256" key="3">
    <source>
        <dbReference type="ARBA" id="ARBA00022801"/>
    </source>
</evidence>
<dbReference type="GO" id="GO:0004198">
    <property type="term" value="F:calcium-dependent cysteine-type endopeptidase activity"/>
    <property type="evidence" value="ECO:0007669"/>
    <property type="project" value="InterPro"/>
</dbReference>
<evidence type="ECO:0000256" key="1">
    <source>
        <dbReference type="ARBA" id="ARBA00007623"/>
    </source>
</evidence>
<feature type="compositionally biased region" description="Basic and acidic residues" evidence="7">
    <location>
        <begin position="656"/>
        <end position="665"/>
    </location>
</feature>
<accession>A0A1J7JH20</accession>
<feature type="compositionally biased region" description="Basic and acidic residues" evidence="7">
    <location>
        <begin position="629"/>
        <end position="642"/>
    </location>
</feature>
<feature type="active site" evidence="5 6">
    <location>
        <position position="350"/>
    </location>
</feature>
<dbReference type="SUPFAM" id="SSF54001">
    <property type="entry name" value="Cysteine proteinases"/>
    <property type="match status" value="1"/>
</dbReference>
<evidence type="ECO:0000256" key="4">
    <source>
        <dbReference type="ARBA" id="ARBA00022807"/>
    </source>
</evidence>
<feature type="compositionally biased region" description="Basic residues" evidence="7">
    <location>
        <begin position="613"/>
        <end position="628"/>
    </location>
</feature>
<name>A0A1J7JH20_9PEZI</name>
<dbReference type="PRINTS" id="PR00704">
    <property type="entry name" value="CALPAIN"/>
</dbReference>
<sequence>MPVVLQPTGRSGKQKSPQEKLDRFWKKFTTEAPGKATAVIPQNKTTSKTSLGRTNILSSSGTTTTKSYEEAAAICRAKVEKIVRECRRINQKYRDPHFDLEFDLKMNRRDCLDPLDNAVMPKDNEQRFLFSPKAVKSVGEIFDEPTFYIDGPTANDVRQGRDGDCWLMAALCTLSNKPGLIEKICVARDEAVGVYGFVFHRDGEWISEIIDDKLYLTKPDYDEVNLERIMWEDRDRVNSEETYRKTYQANSGALYFAQCEHPNETWLPLLEKAYAKAHGDYAAIEGGFTGEGIEDLTGGVTSGLFTTDILDKEYFWKEELMKVNEQFLFGCSTGVWGRGWGERKGIMELHAYSVMRAVEMDGERLVLLKNPWGKGEWNGAWSDGSKEWTPEWLKRLNHRFGDDGAFWISYEDLLRKYQAFDRTRLFGPDWKVTSIWTTLSVPWMLEYHDTKFAFTLTKPGPVVLVLSQLDDRYFRGLEGQYRFELSFRLHKAGEEDYVVRSQTTYRMNRSVNVELELEAGEYHVLVKIDATRDNSVLAAEDVVRANAKEKREKLIRIGLAYDVAHSKGKIVESPEEKVAREGYEKWKRDKEKKELKERIMKDRARSHYIQVKRLAKNRKAMEKRRAKQKAREEKARAEEERLLGSGAMGNVRRRERSPGKESRQR</sequence>
<evidence type="ECO:0000313" key="9">
    <source>
        <dbReference type="EMBL" id="OIW29024.1"/>
    </source>
</evidence>
<dbReference type="InterPro" id="IPR001300">
    <property type="entry name" value="Peptidase_C2_calpain_cat"/>
</dbReference>
<dbReference type="PANTHER" id="PTHR10183">
    <property type="entry name" value="CALPAIN"/>
    <property type="match status" value="1"/>
</dbReference>
<dbReference type="PROSITE" id="PS50203">
    <property type="entry name" value="CALPAIN_CAT"/>
    <property type="match status" value="1"/>
</dbReference>
<feature type="active site" evidence="5 6">
    <location>
        <position position="165"/>
    </location>
</feature>
<protein>
    <submittedName>
        <fullName evidence="9">Cysteine proteinase</fullName>
    </submittedName>
</protein>
<dbReference type="OrthoDB" id="424753at2759"/>
<dbReference type="Pfam" id="PF00648">
    <property type="entry name" value="Peptidase_C2"/>
    <property type="match status" value="1"/>
</dbReference>
<dbReference type="InterPro" id="IPR038765">
    <property type="entry name" value="Papain-like_cys_pep_sf"/>
</dbReference>
<keyword evidence="10" id="KW-1185">Reference proteome</keyword>
<proteinExistence type="inferred from homology"/>
<evidence type="ECO:0000256" key="6">
    <source>
        <dbReference type="PROSITE-ProRule" id="PRU00239"/>
    </source>
</evidence>
<keyword evidence="4 6" id="KW-0788">Thiol protease</keyword>
<evidence type="ECO:0000256" key="7">
    <source>
        <dbReference type="SAM" id="MobiDB-lite"/>
    </source>
</evidence>
<dbReference type="CDD" id="cd00044">
    <property type="entry name" value="CysPc"/>
    <property type="match status" value="1"/>
</dbReference>
<evidence type="ECO:0000259" key="8">
    <source>
        <dbReference type="PROSITE" id="PS50203"/>
    </source>
</evidence>
<dbReference type="InParanoid" id="A0A1J7JH20"/>